<dbReference type="HOGENOM" id="CLU_010194_2_1_0"/>
<name>F0SPC3_RUBBR</name>
<dbReference type="eggNOG" id="COG0300">
    <property type="taxonomic scope" value="Bacteria"/>
</dbReference>
<evidence type="ECO:0000256" key="9">
    <source>
        <dbReference type="ARBA" id="ARBA00045650"/>
    </source>
</evidence>
<sequence length="263" mass="29174">MQFKNRWALITGASSGIGAEFARQLAARGMNLLLSARRVERLESLAEELQSKFGIQTEICAADLGKPEDCEALITRTRELPEPLFLLVNNAGLGNVAKIEQTEPERMLQLVDVNVRSLTQLTYAFLPAFVQRNEGAIINIASVAAFQPIAYMSVYAASKAYVLHLTEGLQAELAKSAVRLLAVCPGTTRTEFFDEAGADNWLQERRSHTPEQVVTASLKALEKGKTICIPGWMNRMMTTMPRFFSRKAVAKETKRFFKSAVES</sequence>
<evidence type="ECO:0000256" key="2">
    <source>
        <dbReference type="ARBA" id="ARBA00023002"/>
    </source>
</evidence>
<dbReference type="PRINTS" id="PR00080">
    <property type="entry name" value="SDRFAMILY"/>
</dbReference>
<evidence type="ECO:0000256" key="4">
    <source>
        <dbReference type="ARBA" id="ARBA00044050"/>
    </source>
</evidence>
<dbReference type="Proteomes" id="UP000006860">
    <property type="component" value="Chromosome"/>
</dbReference>
<comment type="catalytic activity">
    <reaction evidence="10">
        <text>3-hydroxypropanoate + NADP(+) = 3-oxopropanoate + NADPH + H(+)</text>
        <dbReference type="Rhea" id="RHEA:26438"/>
        <dbReference type="ChEBI" id="CHEBI:15378"/>
        <dbReference type="ChEBI" id="CHEBI:16510"/>
        <dbReference type="ChEBI" id="CHEBI:33190"/>
        <dbReference type="ChEBI" id="CHEBI:57783"/>
        <dbReference type="ChEBI" id="CHEBI:58349"/>
        <dbReference type="EC" id="1.1.1.298"/>
    </reaction>
</comment>
<dbReference type="PRINTS" id="PR00081">
    <property type="entry name" value="GDHRDH"/>
</dbReference>
<evidence type="ECO:0000256" key="7">
    <source>
        <dbReference type="ARBA" id="ARBA00044271"/>
    </source>
</evidence>
<dbReference type="Pfam" id="PF00106">
    <property type="entry name" value="adh_short"/>
    <property type="match status" value="1"/>
</dbReference>
<dbReference type="SUPFAM" id="SSF51735">
    <property type="entry name" value="NAD(P)-binding Rossmann-fold domains"/>
    <property type="match status" value="1"/>
</dbReference>
<keyword evidence="2 12" id="KW-0560">Oxidoreductase</keyword>
<evidence type="ECO:0000256" key="11">
    <source>
        <dbReference type="RuleBase" id="RU000363"/>
    </source>
</evidence>
<proteinExistence type="inferred from homology"/>
<evidence type="ECO:0000256" key="6">
    <source>
        <dbReference type="ARBA" id="ARBA00044065"/>
    </source>
</evidence>
<evidence type="ECO:0000256" key="8">
    <source>
        <dbReference type="ARBA" id="ARBA00044349"/>
    </source>
</evidence>
<dbReference type="EMBL" id="CP002546">
    <property type="protein sequence ID" value="ADY62231.1"/>
    <property type="molecule type" value="Genomic_DNA"/>
</dbReference>
<dbReference type="GO" id="GO:0035527">
    <property type="term" value="F:3-hydroxypropionate dehydrogenase (NADP+) activity"/>
    <property type="evidence" value="ECO:0007669"/>
    <property type="project" value="UniProtKB-EC"/>
</dbReference>
<evidence type="ECO:0000256" key="10">
    <source>
        <dbReference type="ARBA" id="ARBA00047274"/>
    </source>
</evidence>
<dbReference type="EC" id="1.1.1.381" evidence="5"/>
<protein>
    <recommendedName>
        <fullName evidence="6">NADP-dependent 3-hydroxy acid dehydrogenase YdfG</fullName>
        <ecNumber evidence="4">1.1.1.298</ecNumber>
        <ecNumber evidence="5">1.1.1.381</ecNumber>
    </recommendedName>
    <alternativeName>
        <fullName evidence="8">L-allo-threonine dehydrogenase</fullName>
    </alternativeName>
    <alternativeName>
        <fullName evidence="7">Malonic semialdehyde reductase</fullName>
    </alternativeName>
</protein>
<dbReference type="InterPro" id="IPR036291">
    <property type="entry name" value="NAD(P)-bd_dom_sf"/>
</dbReference>
<dbReference type="KEGG" id="pbs:Plabr_4660"/>
<keyword evidence="13" id="KW-1185">Reference proteome</keyword>
<organism evidence="12 13">
    <name type="scientific">Rubinisphaera brasiliensis (strain ATCC 49424 / DSM 5305 / JCM 21570 / IAM 15109 / NBRC 103401 / IFAM 1448)</name>
    <name type="common">Planctomyces brasiliensis</name>
    <dbReference type="NCBI Taxonomy" id="756272"/>
    <lineage>
        <taxon>Bacteria</taxon>
        <taxon>Pseudomonadati</taxon>
        <taxon>Planctomycetota</taxon>
        <taxon>Planctomycetia</taxon>
        <taxon>Planctomycetales</taxon>
        <taxon>Planctomycetaceae</taxon>
        <taxon>Rubinisphaera</taxon>
    </lineage>
</organism>
<comment type="similarity">
    <text evidence="1 11">Belongs to the short-chain dehydrogenases/reductases (SDR) family.</text>
</comment>
<evidence type="ECO:0000256" key="3">
    <source>
        <dbReference type="ARBA" id="ARBA00043812"/>
    </source>
</evidence>
<reference evidence="13" key="1">
    <citation type="submission" date="2011-02" db="EMBL/GenBank/DDBJ databases">
        <title>The complete genome of Planctomyces brasiliensis DSM 5305.</title>
        <authorList>
            <person name="Lucas S."/>
            <person name="Copeland A."/>
            <person name="Lapidus A."/>
            <person name="Bruce D."/>
            <person name="Goodwin L."/>
            <person name="Pitluck S."/>
            <person name="Kyrpides N."/>
            <person name="Mavromatis K."/>
            <person name="Pagani I."/>
            <person name="Ivanova N."/>
            <person name="Ovchinnikova G."/>
            <person name="Lu M."/>
            <person name="Detter J.C."/>
            <person name="Han C."/>
            <person name="Land M."/>
            <person name="Hauser L."/>
            <person name="Markowitz V."/>
            <person name="Cheng J.-F."/>
            <person name="Hugenholtz P."/>
            <person name="Woyke T."/>
            <person name="Wu D."/>
            <person name="Tindall B."/>
            <person name="Pomrenke H.G."/>
            <person name="Brambilla E."/>
            <person name="Klenk H.-P."/>
            <person name="Eisen J.A."/>
        </authorList>
    </citation>
    <scope>NUCLEOTIDE SEQUENCE [LARGE SCALE GENOMIC DNA]</scope>
    <source>
        <strain evidence="13">ATCC 49424 / DSM 5305 / JCM 21570 / NBRC 103401 / IFAM 1448</strain>
    </source>
</reference>
<evidence type="ECO:0000256" key="5">
    <source>
        <dbReference type="ARBA" id="ARBA00044059"/>
    </source>
</evidence>
<accession>F0SPC3</accession>
<evidence type="ECO:0000313" key="12">
    <source>
        <dbReference type="EMBL" id="ADY62231.1"/>
    </source>
</evidence>
<comment type="catalytic activity">
    <reaction evidence="3">
        <text>L-allo-threonine + NADP(+) = aminoacetone + CO2 + NADPH</text>
        <dbReference type="Rhea" id="RHEA:43524"/>
        <dbReference type="ChEBI" id="CHEBI:16526"/>
        <dbReference type="ChEBI" id="CHEBI:57783"/>
        <dbReference type="ChEBI" id="CHEBI:58320"/>
        <dbReference type="ChEBI" id="CHEBI:58349"/>
        <dbReference type="ChEBI" id="CHEBI:58585"/>
        <dbReference type="EC" id="1.1.1.381"/>
    </reaction>
</comment>
<gene>
    <name evidence="12" type="ordered locus">Plabr_4660</name>
</gene>
<dbReference type="SMR" id="F0SPC3"/>
<dbReference type="PROSITE" id="PS00061">
    <property type="entry name" value="ADH_SHORT"/>
    <property type="match status" value="1"/>
</dbReference>
<dbReference type="Gene3D" id="3.40.50.720">
    <property type="entry name" value="NAD(P)-binding Rossmann-like Domain"/>
    <property type="match status" value="1"/>
</dbReference>
<dbReference type="PANTHER" id="PTHR43086:SF3">
    <property type="entry name" value="NADP-DEPENDENT 3-HYDROXY ACID DEHYDROGENASE YDFG"/>
    <property type="match status" value="1"/>
</dbReference>
<dbReference type="AlphaFoldDB" id="F0SPC3"/>
<evidence type="ECO:0000256" key="1">
    <source>
        <dbReference type="ARBA" id="ARBA00006484"/>
    </source>
</evidence>
<dbReference type="PIRSF" id="PIRSF000126">
    <property type="entry name" value="11-beta-HSD1"/>
    <property type="match status" value="1"/>
</dbReference>
<dbReference type="OrthoDB" id="9808814at2"/>
<dbReference type="STRING" id="756272.Plabr_4660"/>
<dbReference type="InterPro" id="IPR020904">
    <property type="entry name" value="Sc_DH/Rdtase_CS"/>
</dbReference>
<dbReference type="EC" id="1.1.1.298" evidence="4"/>
<evidence type="ECO:0000313" key="13">
    <source>
        <dbReference type="Proteomes" id="UP000006860"/>
    </source>
</evidence>
<dbReference type="InterPro" id="IPR002347">
    <property type="entry name" value="SDR_fam"/>
</dbReference>
<comment type="function">
    <text evidence="9">NADP-dependent dehydrogenase with broad substrate specificity acting on 3-hydroxy acids. Catalyzes the NADP-dependent oxidation of L-allo-threonine to L-2-amino-3-keto-butyrate, which is spontaneously decarboxylated into aminoacetone. Also acts on D-threonine, L-serine, D-serine, D-3-hydroxyisobutyrate, L-3-hydroxyisobutyrate, D-glycerate and L-glycerate. Able to catalyze the reduction of the malonic semialdehyde to 3-hydroxypropionic acid. YdfG is apparently supplementing RutE, the presumed malonic semialdehyde reductase involved in pyrimidine degradation since both are able to detoxify malonic semialdehyde.</text>
</comment>
<dbReference type="PANTHER" id="PTHR43086">
    <property type="entry name" value="VERY-LONG-CHAIN 3-OXOOACYL-COA REDUCTASE"/>
    <property type="match status" value="1"/>
</dbReference>
<dbReference type="RefSeq" id="WP_013630935.1">
    <property type="nucleotide sequence ID" value="NC_015174.1"/>
</dbReference>
<dbReference type="CDD" id="cd05233">
    <property type="entry name" value="SDR_c"/>
    <property type="match status" value="1"/>
</dbReference>